<sequence length="740" mass="82520">MPSTPQDSPHDLLADGHEADLGVAPHTQRLDEFACVINRNFSDPAGQVTYKKGMQGRLLGEHTSQKGTAMAKIFIQGVTEGSGFTNRYVPRDYIDKGPPWQANINDWKIEMNLLTGTFDAQGWNTSHLPDTTTLGKTIAKLITAFRKSPANFMEGRFPTFVDTHGINKLTYMIIDGIKKAGLYAVLTRSDGSFTKDDLINAAKYTITPGCSFEERGIYGRFHLTGSVAPYWKPATTYGYVGKSVNMVDQYSQHERDATTTYGDLTRSSEYAMIALCILPPQANSGLLFLAEQVLVCLLQTYRQTVYDANPEIRRIDLQMAAKYFVDISDATFRLTGWCGAVLRPSFGVQCGANLSSPLLEYCDNTDKLLFVRTDSVIKDVLTGRSTPISVFRRSTPRTVTATSNSPRVVAFCKRSGTKLVISFSYTIDRADESFAPLPGTPHQVVFEVYKDGTPHPHSWTRLCDIGRFKNWDQARSFAIRIEWEHPPNSGKWLSKYIHAGKPRGSQSWGKATGAEHIPGALEHYAKGISFLQWLFDAPPNHNHPWIARWKGSARVIQSNYDSMNQRIILKIPTEKIRMIVGRVRKDKEIIAQMKDKKYCLENVDGQFGEFGGQSNDDSSNRKECDCCTLNHPQTSSSDGGTCKQVGNSRVCKNCEHMGRPCCSWTSALRSSNSAVQMSPEDEKLAHTITAALLSRPLATTSNNQVSFTQTLRPFSTSDKQEGDGSDDEPEEYEDMDEEDI</sequence>
<proteinExistence type="predicted"/>
<feature type="compositionally biased region" description="Acidic residues" evidence="1">
    <location>
        <begin position="723"/>
        <end position="740"/>
    </location>
</feature>
<name>A0A6A6AGK9_9PLEO</name>
<feature type="region of interest" description="Disordered" evidence="1">
    <location>
        <begin position="704"/>
        <end position="740"/>
    </location>
</feature>
<protein>
    <submittedName>
        <fullName evidence="2">Uncharacterized protein</fullName>
    </submittedName>
</protein>
<dbReference type="GeneID" id="54411943"/>
<feature type="compositionally biased region" description="Polar residues" evidence="1">
    <location>
        <begin position="704"/>
        <end position="717"/>
    </location>
</feature>
<keyword evidence="3" id="KW-1185">Reference proteome</keyword>
<accession>A0A6A6AGK9</accession>
<organism evidence="2 3">
    <name type="scientific">Dothidotthia symphoricarpi CBS 119687</name>
    <dbReference type="NCBI Taxonomy" id="1392245"/>
    <lineage>
        <taxon>Eukaryota</taxon>
        <taxon>Fungi</taxon>
        <taxon>Dikarya</taxon>
        <taxon>Ascomycota</taxon>
        <taxon>Pezizomycotina</taxon>
        <taxon>Dothideomycetes</taxon>
        <taxon>Pleosporomycetidae</taxon>
        <taxon>Pleosporales</taxon>
        <taxon>Dothidotthiaceae</taxon>
        <taxon>Dothidotthia</taxon>
    </lineage>
</organism>
<gene>
    <name evidence="2" type="ORF">P153DRAFT_396821</name>
</gene>
<dbReference type="EMBL" id="ML977506">
    <property type="protein sequence ID" value="KAF2129561.1"/>
    <property type="molecule type" value="Genomic_DNA"/>
</dbReference>
<dbReference type="AlphaFoldDB" id="A0A6A6AGK9"/>
<dbReference type="RefSeq" id="XP_033523950.1">
    <property type="nucleotide sequence ID" value="XM_033671511.1"/>
</dbReference>
<reference evidence="2" key="1">
    <citation type="journal article" date="2020" name="Stud. Mycol.">
        <title>101 Dothideomycetes genomes: a test case for predicting lifestyles and emergence of pathogens.</title>
        <authorList>
            <person name="Haridas S."/>
            <person name="Albert R."/>
            <person name="Binder M."/>
            <person name="Bloem J."/>
            <person name="Labutti K."/>
            <person name="Salamov A."/>
            <person name="Andreopoulos B."/>
            <person name="Baker S."/>
            <person name="Barry K."/>
            <person name="Bills G."/>
            <person name="Bluhm B."/>
            <person name="Cannon C."/>
            <person name="Castanera R."/>
            <person name="Culley D."/>
            <person name="Daum C."/>
            <person name="Ezra D."/>
            <person name="Gonzalez J."/>
            <person name="Henrissat B."/>
            <person name="Kuo A."/>
            <person name="Liang C."/>
            <person name="Lipzen A."/>
            <person name="Lutzoni F."/>
            <person name="Magnuson J."/>
            <person name="Mondo S."/>
            <person name="Nolan M."/>
            <person name="Ohm R."/>
            <person name="Pangilinan J."/>
            <person name="Park H.-J."/>
            <person name="Ramirez L."/>
            <person name="Alfaro M."/>
            <person name="Sun H."/>
            <person name="Tritt A."/>
            <person name="Yoshinaga Y."/>
            <person name="Zwiers L.-H."/>
            <person name="Turgeon B."/>
            <person name="Goodwin S."/>
            <person name="Spatafora J."/>
            <person name="Crous P."/>
            <person name="Grigoriev I."/>
        </authorList>
    </citation>
    <scope>NUCLEOTIDE SEQUENCE</scope>
    <source>
        <strain evidence="2">CBS 119687</strain>
    </source>
</reference>
<evidence type="ECO:0000313" key="3">
    <source>
        <dbReference type="Proteomes" id="UP000799771"/>
    </source>
</evidence>
<evidence type="ECO:0000313" key="2">
    <source>
        <dbReference type="EMBL" id="KAF2129561.1"/>
    </source>
</evidence>
<dbReference type="Proteomes" id="UP000799771">
    <property type="component" value="Unassembled WGS sequence"/>
</dbReference>
<evidence type="ECO:0000256" key="1">
    <source>
        <dbReference type="SAM" id="MobiDB-lite"/>
    </source>
</evidence>
<dbReference type="OrthoDB" id="4788824at2759"/>